<reference evidence="2 3" key="1">
    <citation type="submission" date="2019-06" db="EMBL/GenBank/DDBJ databases">
        <title>WGS assembly of Gossypium darwinii.</title>
        <authorList>
            <person name="Chen Z.J."/>
            <person name="Sreedasyam A."/>
            <person name="Ando A."/>
            <person name="Song Q."/>
            <person name="De L."/>
            <person name="Hulse-Kemp A."/>
            <person name="Ding M."/>
            <person name="Ye W."/>
            <person name="Kirkbride R."/>
            <person name="Jenkins J."/>
            <person name="Plott C."/>
            <person name="Lovell J."/>
            <person name="Lin Y.-M."/>
            <person name="Vaughn R."/>
            <person name="Liu B."/>
            <person name="Li W."/>
            <person name="Simpson S."/>
            <person name="Scheffler B."/>
            <person name="Saski C."/>
            <person name="Grover C."/>
            <person name="Hu G."/>
            <person name="Conover J."/>
            <person name="Carlson J."/>
            <person name="Shu S."/>
            <person name="Boston L."/>
            <person name="Williams M."/>
            <person name="Peterson D."/>
            <person name="Mcgee K."/>
            <person name="Jones D."/>
            <person name="Wendel J."/>
            <person name="Stelly D."/>
            <person name="Grimwood J."/>
            <person name="Schmutz J."/>
        </authorList>
    </citation>
    <scope>NUCLEOTIDE SEQUENCE [LARGE SCALE GENOMIC DNA]</scope>
    <source>
        <strain evidence="2">1808015.09</strain>
    </source>
</reference>
<dbReference type="Proteomes" id="UP000323506">
    <property type="component" value="Chromosome D01"/>
</dbReference>
<sequence length="44" mass="4594">MQVYGRTATWCGATREGVVRDGGARARAEAPGSSRVSANVKNLS</sequence>
<evidence type="ECO:0000313" key="2">
    <source>
        <dbReference type="EMBL" id="TYG84224.1"/>
    </source>
</evidence>
<feature type="compositionally biased region" description="Polar residues" evidence="1">
    <location>
        <begin position="34"/>
        <end position="44"/>
    </location>
</feature>
<name>A0A5D2DSY7_GOSDA</name>
<dbReference type="AlphaFoldDB" id="A0A5D2DSY7"/>
<proteinExistence type="predicted"/>
<accession>A0A5D2DSY7</accession>
<evidence type="ECO:0000256" key="1">
    <source>
        <dbReference type="SAM" id="MobiDB-lite"/>
    </source>
</evidence>
<keyword evidence="3" id="KW-1185">Reference proteome</keyword>
<dbReference type="EMBL" id="CM017701">
    <property type="protein sequence ID" value="TYG84224.1"/>
    <property type="molecule type" value="Genomic_DNA"/>
</dbReference>
<protein>
    <submittedName>
        <fullName evidence="2">Uncharacterized protein</fullName>
    </submittedName>
</protein>
<evidence type="ECO:0000313" key="3">
    <source>
        <dbReference type="Proteomes" id="UP000323506"/>
    </source>
</evidence>
<feature type="region of interest" description="Disordered" evidence="1">
    <location>
        <begin position="21"/>
        <end position="44"/>
    </location>
</feature>
<gene>
    <name evidence="2" type="ORF">ES288_D01G232400v1</name>
</gene>
<organism evidence="2 3">
    <name type="scientific">Gossypium darwinii</name>
    <name type="common">Darwin's cotton</name>
    <name type="synonym">Gossypium barbadense var. darwinii</name>
    <dbReference type="NCBI Taxonomy" id="34276"/>
    <lineage>
        <taxon>Eukaryota</taxon>
        <taxon>Viridiplantae</taxon>
        <taxon>Streptophyta</taxon>
        <taxon>Embryophyta</taxon>
        <taxon>Tracheophyta</taxon>
        <taxon>Spermatophyta</taxon>
        <taxon>Magnoliopsida</taxon>
        <taxon>eudicotyledons</taxon>
        <taxon>Gunneridae</taxon>
        <taxon>Pentapetalae</taxon>
        <taxon>rosids</taxon>
        <taxon>malvids</taxon>
        <taxon>Malvales</taxon>
        <taxon>Malvaceae</taxon>
        <taxon>Malvoideae</taxon>
        <taxon>Gossypium</taxon>
    </lineage>
</organism>